<comment type="caution">
    <text evidence="3">The sequence shown here is derived from an EMBL/GenBank/DDBJ whole genome shotgun (WGS) entry which is preliminary data.</text>
</comment>
<dbReference type="GO" id="GO:0047110">
    <property type="term" value="F:phenylglyoxylate dehydrogenase (acylating) activity"/>
    <property type="evidence" value="ECO:0007669"/>
    <property type="project" value="UniProtKB-EC"/>
</dbReference>
<dbReference type="InterPro" id="IPR051626">
    <property type="entry name" value="Oxidoreductase_gamma_subunit"/>
</dbReference>
<feature type="domain" description="Pyruvate/ketoisovalerate oxidoreductase catalytic" evidence="2">
    <location>
        <begin position="10"/>
        <end position="173"/>
    </location>
</feature>
<dbReference type="AlphaFoldDB" id="A0A645ACT4"/>
<dbReference type="PANTHER" id="PTHR43366:SF1">
    <property type="entry name" value="PYRUVATE SYNTHASE SUBUNIT PORC"/>
    <property type="match status" value="1"/>
</dbReference>
<dbReference type="EC" id="1.2.1.58" evidence="3"/>
<dbReference type="InterPro" id="IPR002869">
    <property type="entry name" value="Pyrv_flavodox_OxRed_cen"/>
</dbReference>
<name>A0A645ACT4_9ZZZZ</name>
<dbReference type="InterPro" id="IPR019752">
    <property type="entry name" value="Pyrv/ketoisovalerate_OxRed_cat"/>
</dbReference>
<evidence type="ECO:0000313" key="3">
    <source>
        <dbReference type="EMBL" id="MPM51012.1"/>
    </source>
</evidence>
<accession>A0A645ACT4</accession>
<dbReference type="GO" id="GO:0016625">
    <property type="term" value="F:oxidoreductase activity, acting on the aldehyde or oxo group of donors, iron-sulfur protein as acceptor"/>
    <property type="evidence" value="ECO:0007669"/>
    <property type="project" value="InterPro"/>
</dbReference>
<dbReference type="SUPFAM" id="SSF53323">
    <property type="entry name" value="Pyruvate-ferredoxin oxidoreductase, PFOR, domain III"/>
    <property type="match status" value="1"/>
</dbReference>
<keyword evidence="1 3" id="KW-0560">Oxidoreductase</keyword>
<dbReference type="Gene3D" id="3.40.920.10">
    <property type="entry name" value="Pyruvate-ferredoxin oxidoreductase, PFOR, domain III"/>
    <property type="match status" value="1"/>
</dbReference>
<reference evidence="3" key="1">
    <citation type="submission" date="2019-08" db="EMBL/GenBank/DDBJ databases">
        <authorList>
            <person name="Kucharzyk K."/>
            <person name="Murdoch R.W."/>
            <person name="Higgins S."/>
            <person name="Loffler F."/>
        </authorList>
    </citation>
    <scope>NUCLEOTIDE SEQUENCE</scope>
</reference>
<dbReference type="NCBIfam" id="TIGR02175">
    <property type="entry name" value="PorC_KorC"/>
    <property type="match status" value="1"/>
</dbReference>
<gene>
    <name evidence="3" type="primary">padE_8</name>
    <name evidence="3" type="ORF">SDC9_97758</name>
</gene>
<dbReference type="EMBL" id="VSSQ01013223">
    <property type="protein sequence ID" value="MPM51012.1"/>
    <property type="molecule type" value="Genomic_DNA"/>
</dbReference>
<dbReference type="InterPro" id="IPR011894">
    <property type="entry name" value="PorC_KorC"/>
</dbReference>
<evidence type="ECO:0000259" key="2">
    <source>
        <dbReference type="Pfam" id="PF01558"/>
    </source>
</evidence>
<evidence type="ECO:0000256" key="1">
    <source>
        <dbReference type="ARBA" id="ARBA00023002"/>
    </source>
</evidence>
<sequence length="182" mass="20299">MKEIRLHGIGGLGTVKAGEILVHAAVLDGKFGNSTPFFGFERQGAPVTSFVRLDDRKIRPKNQIYHPNCVIVIDPSLLVSAPVFEGLAPESYFILNTKAGDVSKLAEHENIRTVAYLNATQIALDELGRAIPNTVMLGAFVRATGWVRKDLMEQKVREFFGEKNVTAFHRGYEEVQIQQFDR</sequence>
<dbReference type="Pfam" id="PF01558">
    <property type="entry name" value="POR"/>
    <property type="match status" value="1"/>
</dbReference>
<organism evidence="3">
    <name type="scientific">bioreactor metagenome</name>
    <dbReference type="NCBI Taxonomy" id="1076179"/>
    <lineage>
        <taxon>unclassified sequences</taxon>
        <taxon>metagenomes</taxon>
        <taxon>ecological metagenomes</taxon>
    </lineage>
</organism>
<dbReference type="PANTHER" id="PTHR43366">
    <property type="entry name" value="PYRUVATE SYNTHASE SUBUNIT PORC"/>
    <property type="match status" value="1"/>
</dbReference>
<proteinExistence type="predicted"/>
<protein>
    <submittedName>
        <fullName evidence="3">NADH-dependent phenylglyoxylate dehydrogenase subunit gamma</fullName>
        <ecNumber evidence="3">1.2.1.58</ecNumber>
    </submittedName>
</protein>